<name>A0A5C6B3S9_9BACT</name>
<evidence type="ECO:0008006" key="4">
    <source>
        <dbReference type="Google" id="ProtNLM"/>
    </source>
</evidence>
<dbReference type="EMBL" id="SJPN01000002">
    <property type="protein sequence ID" value="TWU06417.1"/>
    <property type="molecule type" value="Genomic_DNA"/>
</dbReference>
<comment type="caution">
    <text evidence="2">The sequence shown here is derived from an EMBL/GenBank/DDBJ whole genome shotgun (WGS) entry which is preliminary data.</text>
</comment>
<keyword evidence="1" id="KW-0732">Signal</keyword>
<keyword evidence="3" id="KW-1185">Reference proteome</keyword>
<organism evidence="2 3">
    <name type="scientific">Stieleria varia</name>
    <dbReference type="NCBI Taxonomy" id="2528005"/>
    <lineage>
        <taxon>Bacteria</taxon>
        <taxon>Pseudomonadati</taxon>
        <taxon>Planctomycetota</taxon>
        <taxon>Planctomycetia</taxon>
        <taxon>Pirellulales</taxon>
        <taxon>Pirellulaceae</taxon>
        <taxon>Stieleria</taxon>
    </lineage>
</organism>
<dbReference type="InterPro" id="IPR013424">
    <property type="entry name" value="Ice-binding_C"/>
</dbReference>
<proteinExistence type="predicted"/>
<protein>
    <recommendedName>
        <fullName evidence="4">PEP-CTERM protein-sorting domain-containing protein</fullName>
    </recommendedName>
</protein>
<dbReference type="NCBIfam" id="TIGR02595">
    <property type="entry name" value="PEP_CTERM"/>
    <property type="match status" value="1"/>
</dbReference>
<sequence length="222" mass="22706" precursor="true">MNKSLLMAGLSFLIAIPAHAAITVSIDASSAGSDIVFADTGGTINMGVFATTDGAGVIAFDSFDLFFDIGIDGNGMPDPGITFSATPVTPGAVFSNSAVNPGNLVTTSVALADADIHISADRGLYDFAAEAGVGTPVRLFDLNLDIAPGTAAGTYTIRHRDNSGALLAVNDGGTNLYATQPAEFTLGSGSFTVTAVPEPSSIPVLFAVGMYLLRRPKRKQTT</sequence>
<feature type="chain" id="PRO_5022910679" description="PEP-CTERM protein-sorting domain-containing protein" evidence="1">
    <location>
        <begin position="21"/>
        <end position="222"/>
    </location>
</feature>
<gene>
    <name evidence="2" type="ORF">Pla52n_21380</name>
</gene>
<evidence type="ECO:0000256" key="1">
    <source>
        <dbReference type="SAM" id="SignalP"/>
    </source>
</evidence>
<accession>A0A5C6B3S9</accession>
<evidence type="ECO:0000313" key="2">
    <source>
        <dbReference type="EMBL" id="TWU06417.1"/>
    </source>
</evidence>
<dbReference type="AlphaFoldDB" id="A0A5C6B3S9"/>
<dbReference type="RefSeq" id="WP_146519502.1">
    <property type="nucleotide sequence ID" value="NZ_CP151726.1"/>
</dbReference>
<reference evidence="2 3" key="1">
    <citation type="submission" date="2019-02" db="EMBL/GenBank/DDBJ databases">
        <title>Deep-cultivation of Planctomycetes and their phenomic and genomic characterization uncovers novel biology.</title>
        <authorList>
            <person name="Wiegand S."/>
            <person name="Jogler M."/>
            <person name="Boedeker C."/>
            <person name="Pinto D."/>
            <person name="Vollmers J."/>
            <person name="Rivas-Marin E."/>
            <person name="Kohn T."/>
            <person name="Peeters S.H."/>
            <person name="Heuer A."/>
            <person name="Rast P."/>
            <person name="Oberbeckmann S."/>
            <person name="Bunk B."/>
            <person name="Jeske O."/>
            <person name="Meyerdierks A."/>
            <person name="Storesund J.E."/>
            <person name="Kallscheuer N."/>
            <person name="Luecker S."/>
            <person name="Lage O.M."/>
            <person name="Pohl T."/>
            <person name="Merkel B.J."/>
            <person name="Hornburger P."/>
            <person name="Mueller R.-W."/>
            <person name="Bruemmer F."/>
            <person name="Labrenz M."/>
            <person name="Spormann A.M."/>
            <person name="Op Den Camp H."/>
            <person name="Overmann J."/>
            <person name="Amann R."/>
            <person name="Jetten M.S.M."/>
            <person name="Mascher T."/>
            <person name="Medema M.H."/>
            <person name="Devos D.P."/>
            <person name="Kaster A.-K."/>
            <person name="Ovreas L."/>
            <person name="Rohde M."/>
            <person name="Galperin M.Y."/>
            <person name="Jogler C."/>
        </authorList>
    </citation>
    <scope>NUCLEOTIDE SEQUENCE [LARGE SCALE GENOMIC DNA]</scope>
    <source>
        <strain evidence="2 3">Pla52n</strain>
    </source>
</reference>
<dbReference type="Proteomes" id="UP000320176">
    <property type="component" value="Unassembled WGS sequence"/>
</dbReference>
<evidence type="ECO:0000313" key="3">
    <source>
        <dbReference type="Proteomes" id="UP000320176"/>
    </source>
</evidence>
<feature type="signal peptide" evidence="1">
    <location>
        <begin position="1"/>
        <end position="20"/>
    </location>
</feature>